<dbReference type="SUPFAM" id="SSF53706">
    <property type="entry name" value="Formate dehydrogenase/DMSO reductase, domains 1-3"/>
    <property type="match status" value="1"/>
</dbReference>
<dbReference type="GO" id="GO:0016491">
    <property type="term" value="F:oxidoreductase activity"/>
    <property type="evidence" value="ECO:0007669"/>
    <property type="project" value="UniProtKB-KW"/>
</dbReference>
<dbReference type="SMART" id="SM00926">
    <property type="entry name" value="Molybdop_Fe4S4"/>
    <property type="match status" value="1"/>
</dbReference>
<dbReference type="InterPro" id="IPR037946">
    <property type="entry name" value="MopB_CT_Tetrathionate"/>
</dbReference>
<dbReference type="CDD" id="cd02780">
    <property type="entry name" value="MopB_CT_Tetrathionate_Arsenate-R"/>
    <property type="match status" value="1"/>
</dbReference>
<dbReference type="Proteomes" id="UP000006055">
    <property type="component" value="Chromosome"/>
</dbReference>
<dbReference type="PROSITE" id="PS51669">
    <property type="entry name" value="4FE4S_MOW_BIS_MGD"/>
    <property type="match status" value="1"/>
</dbReference>
<evidence type="ECO:0000256" key="1">
    <source>
        <dbReference type="ARBA" id="ARBA00010312"/>
    </source>
</evidence>
<dbReference type="Gene3D" id="2.40.40.20">
    <property type="match status" value="1"/>
</dbReference>
<feature type="domain" description="4Fe-4S Mo/W bis-MGD-type" evidence="9">
    <location>
        <begin position="61"/>
        <end position="134"/>
    </location>
</feature>
<dbReference type="InterPro" id="IPR006656">
    <property type="entry name" value="Mopterin_OxRdtase"/>
</dbReference>
<evidence type="ECO:0000256" key="5">
    <source>
        <dbReference type="ARBA" id="ARBA00022729"/>
    </source>
</evidence>
<dbReference type="Gene3D" id="3.30.200.210">
    <property type="match status" value="1"/>
</dbReference>
<dbReference type="EMBL" id="CP003360">
    <property type="protein sequence ID" value="AFM27969.1"/>
    <property type="molecule type" value="Genomic_DNA"/>
</dbReference>
<sequence length="1074" mass="118309">MNDTKDNHRESRRSFLAGGALLGTGLLVSGPKVLAGQNNEGRSAVLNGKRSDAAYELVKPINMIYSVCLQCNTGCGITCKQQNGVITKIDGNPYNPWTLLPHLPYSTHPRDAAPVDGSICPKGQAGLQTAYDPYRLRKVLKRAGKRGENKWVSIPFDQAVQEICDGGKLFAEVPGEENRQVEGLKKLRALTDPKISKEMAGDVKNILDEKDKVKKKALVEEFKSKHATDLDKLIDPNHPDLGPRNNQIVLAWGRLKGGRAELYKRLAEGLGTTNAHGHTTVCQGSLYFTCKAISEQYVDGKFADGKKFYWQADLENSRFVFFVGANLFEGNYGPPNRAVRLTGNLVSGYTKIAVADPRFSKLASKAWKWLPIKPGTDAALAAGMIQWILENKRFDARFLSCANKAAAVIAGENSWSNATWLVEIKDGKPGKFVRAADVGLAQPEVRKTKAGKEYQEKFVLVMVQGKPVAIDPNDAKTPVNGDLFVDTTLPDGTMVKSSLQVLLESSKQRTLREWADISGVKESDMIAVARELTSYGKRAAVDIHRGPAQHTNGFYNVLSWMTVNMLLGNFDAKGGMIAASTYDYMGKGKLYELASNPRKTASFGISSIRHGVDYEKTTIFSGYPAKRNWYPLSSDIYEEIVPSIGDAYPYPAKALFLYMGAPTYSLPAGHTNIKILCDTEKIPLFIANDILIGTTSMYADYIFPDLSHLERWEFQGSHPCVPNKVQPVRQPAMAPIPEECTVYGQKMPMSFESMILGIAERLELPGFGEDAFGKGIDLKHPDDFYLRAAANLAFGEKPDGSAAVPDAEETEMQIFREARRYLPTSVYDEARWKKIAGEKNWPKVVYVLNRGGRFEDWVKGYKDDRVAHPYGKLLNMYQEKTSSTVHSGTGKKNLGYAAYIPIMDYHGKEPEALRKGHDFAMITHRTISQCKSRTVADPWLTPIMPENGFLVNPEDAKRLGLKNGDLAKVVSASNPSGEWDLGAGNKKLMVGKVIFTQTVRPGVMSFALGFGHWATGAADVTVDGHLIKGEPRRVAGVHANAAMWVDPALKNTCMLDPVGGSVSFYDTHVRLVPA</sequence>
<dbReference type="PANTHER" id="PTHR43742:SF9">
    <property type="entry name" value="TETRATHIONATE REDUCTASE SUBUNIT A"/>
    <property type="match status" value="1"/>
</dbReference>
<dbReference type="OrthoDB" id="9810782at2"/>
<evidence type="ECO:0000256" key="6">
    <source>
        <dbReference type="ARBA" id="ARBA00023002"/>
    </source>
</evidence>
<name>I4CEH8_DESTA</name>
<protein>
    <submittedName>
        <fullName evidence="10">Anaerobic dehydrogenase, typically selenocysteine-containing</fullName>
    </submittedName>
</protein>
<dbReference type="eggNOG" id="COG0243">
    <property type="taxonomic scope" value="Bacteria"/>
</dbReference>
<keyword evidence="3" id="KW-0500">Molybdenum</keyword>
<keyword evidence="4" id="KW-0479">Metal-binding</keyword>
<comment type="similarity">
    <text evidence="1">Belongs to the prokaryotic molybdopterin-containing oxidoreductase family.</text>
</comment>
<organism evidence="10 11">
    <name type="scientific">Desulfomonile tiedjei (strain ATCC 49306 / DSM 6799 / DCB-1)</name>
    <dbReference type="NCBI Taxonomy" id="706587"/>
    <lineage>
        <taxon>Bacteria</taxon>
        <taxon>Pseudomonadati</taxon>
        <taxon>Thermodesulfobacteriota</taxon>
        <taxon>Desulfomonilia</taxon>
        <taxon>Desulfomonilales</taxon>
        <taxon>Desulfomonilaceae</taxon>
        <taxon>Desulfomonile</taxon>
    </lineage>
</organism>
<dbReference type="GO" id="GO:0043546">
    <property type="term" value="F:molybdopterin cofactor binding"/>
    <property type="evidence" value="ECO:0007669"/>
    <property type="project" value="InterPro"/>
</dbReference>
<dbReference type="HOGENOM" id="CLU_008235_0_0_7"/>
<keyword evidence="5" id="KW-0732">Signal</keyword>
<evidence type="ECO:0000256" key="2">
    <source>
        <dbReference type="ARBA" id="ARBA00022485"/>
    </source>
</evidence>
<dbReference type="PANTHER" id="PTHR43742">
    <property type="entry name" value="TRIMETHYLAMINE-N-OXIDE REDUCTASE"/>
    <property type="match status" value="1"/>
</dbReference>
<keyword evidence="8" id="KW-0411">Iron-sulfur</keyword>
<evidence type="ECO:0000259" key="9">
    <source>
        <dbReference type="PROSITE" id="PS51669"/>
    </source>
</evidence>
<dbReference type="RefSeq" id="WP_014813068.1">
    <property type="nucleotide sequence ID" value="NC_018025.1"/>
</dbReference>
<dbReference type="Pfam" id="PF00384">
    <property type="entry name" value="Molybdopterin"/>
    <property type="match status" value="1"/>
</dbReference>
<keyword evidence="6" id="KW-0560">Oxidoreductase</keyword>
<evidence type="ECO:0000313" key="11">
    <source>
        <dbReference type="Proteomes" id="UP000006055"/>
    </source>
</evidence>
<dbReference type="PROSITE" id="PS51318">
    <property type="entry name" value="TAT"/>
    <property type="match status" value="1"/>
</dbReference>
<dbReference type="InterPro" id="IPR006311">
    <property type="entry name" value="TAT_signal"/>
</dbReference>
<evidence type="ECO:0000256" key="3">
    <source>
        <dbReference type="ARBA" id="ARBA00022505"/>
    </source>
</evidence>
<dbReference type="InterPro" id="IPR006657">
    <property type="entry name" value="MoPterin_dinucl-bd_dom"/>
</dbReference>
<dbReference type="KEGG" id="dti:Desti_5381"/>
<dbReference type="Gene3D" id="3.40.228.10">
    <property type="entry name" value="Dimethylsulfoxide Reductase, domain 2"/>
    <property type="match status" value="1"/>
</dbReference>
<dbReference type="Pfam" id="PF01568">
    <property type="entry name" value="Molydop_binding"/>
    <property type="match status" value="1"/>
</dbReference>
<dbReference type="InterPro" id="IPR006963">
    <property type="entry name" value="Mopterin_OxRdtase_4Fe-4S_dom"/>
</dbReference>
<keyword evidence="7" id="KW-0408">Iron</keyword>
<gene>
    <name evidence="10" type="ordered locus">Desti_5381</name>
</gene>
<dbReference type="Pfam" id="PF04879">
    <property type="entry name" value="Molybdop_Fe4S4"/>
    <property type="match status" value="1"/>
</dbReference>
<evidence type="ECO:0000256" key="7">
    <source>
        <dbReference type="ARBA" id="ARBA00023004"/>
    </source>
</evidence>
<dbReference type="InterPro" id="IPR009010">
    <property type="entry name" value="Asp_de-COase-like_dom_sf"/>
</dbReference>
<evidence type="ECO:0000313" key="10">
    <source>
        <dbReference type="EMBL" id="AFM27969.1"/>
    </source>
</evidence>
<dbReference type="AlphaFoldDB" id="I4CEH8"/>
<keyword evidence="2" id="KW-0004">4Fe-4S</keyword>
<evidence type="ECO:0000256" key="4">
    <source>
        <dbReference type="ARBA" id="ARBA00022723"/>
    </source>
</evidence>
<accession>I4CEH8</accession>
<dbReference type="STRING" id="706587.Desti_5381"/>
<keyword evidence="11" id="KW-1185">Reference proteome</keyword>
<dbReference type="InterPro" id="IPR050612">
    <property type="entry name" value="Prok_Mopterin_Oxidored"/>
</dbReference>
<proteinExistence type="inferred from homology"/>
<dbReference type="GO" id="GO:0051539">
    <property type="term" value="F:4 iron, 4 sulfur cluster binding"/>
    <property type="evidence" value="ECO:0007669"/>
    <property type="project" value="UniProtKB-KW"/>
</dbReference>
<reference evidence="11" key="1">
    <citation type="submission" date="2012-06" db="EMBL/GenBank/DDBJ databases">
        <title>Complete sequence of chromosome of Desulfomonile tiedjei DSM 6799.</title>
        <authorList>
            <person name="Lucas S."/>
            <person name="Copeland A."/>
            <person name="Lapidus A."/>
            <person name="Glavina del Rio T."/>
            <person name="Dalin E."/>
            <person name="Tice H."/>
            <person name="Bruce D."/>
            <person name="Goodwin L."/>
            <person name="Pitluck S."/>
            <person name="Peters L."/>
            <person name="Ovchinnikova G."/>
            <person name="Zeytun A."/>
            <person name="Lu M."/>
            <person name="Kyrpides N."/>
            <person name="Mavromatis K."/>
            <person name="Ivanova N."/>
            <person name="Brettin T."/>
            <person name="Detter J.C."/>
            <person name="Han C."/>
            <person name="Larimer F."/>
            <person name="Land M."/>
            <person name="Hauser L."/>
            <person name="Markowitz V."/>
            <person name="Cheng J.-F."/>
            <person name="Hugenholtz P."/>
            <person name="Woyke T."/>
            <person name="Wu D."/>
            <person name="Spring S."/>
            <person name="Schroeder M."/>
            <person name="Brambilla E."/>
            <person name="Klenk H.-P."/>
            <person name="Eisen J.A."/>
        </authorList>
    </citation>
    <scope>NUCLEOTIDE SEQUENCE [LARGE SCALE GENOMIC DNA]</scope>
    <source>
        <strain evidence="11">ATCC 49306 / DSM 6799 / DCB-1</strain>
    </source>
</reference>
<dbReference type="Gene3D" id="3.40.50.740">
    <property type="match status" value="1"/>
</dbReference>
<dbReference type="PATRIC" id="fig|706587.4.peg.6059"/>
<dbReference type="GO" id="GO:0046872">
    <property type="term" value="F:metal ion binding"/>
    <property type="evidence" value="ECO:0007669"/>
    <property type="project" value="UniProtKB-KW"/>
</dbReference>
<evidence type="ECO:0000256" key="8">
    <source>
        <dbReference type="ARBA" id="ARBA00023014"/>
    </source>
</evidence>
<dbReference type="SUPFAM" id="SSF50692">
    <property type="entry name" value="ADC-like"/>
    <property type="match status" value="1"/>
</dbReference>